<accession>A0A7M2QMS1</accession>
<dbReference type="InterPro" id="IPR020126">
    <property type="entry name" value="DUF2732"/>
</dbReference>
<proteinExistence type="predicted"/>
<reference evidence="1" key="1">
    <citation type="submission" date="2020-09" db="EMBL/GenBank/DDBJ databases">
        <authorList>
            <person name="Eze J.U."/>
            <person name="Rahube T.O."/>
        </authorList>
    </citation>
    <scope>NUCLEOTIDE SEQUENCE</scope>
</reference>
<evidence type="ECO:0000313" key="1">
    <source>
        <dbReference type="EMBL" id="QOV05627.1"/>
    </source>
</evidence>
<protein>
    <recommendedName>
        <fullName evidence="2">DUF2732 family protein</fullName>
    </recommendedName>
</protein>
<evidence type="ECO:0008006" key="2">
    <source>
        <dbReference type="Google" id="ProtNLM"/>
    </source>
</evidence>
<dbReference type="EMBL" id="MT993628">
    <property type="protein sequence ID" value="QOV05627.1"/>
    <property type="molecule type" value="Genomic_DNA"/>
</dbReference>
<name>A0A7M2QMS1_9ZZZZ</name>
<dbReference type="Pfam" id="PF10809">
    <property type="entry name" value="DUF2732"/>
    <property type="match status" value="1"/>
</dbReference>
<dbReference type="AlphaFoldDB" id="A0A7M2QMS1"/>
<organism evidence="1">
    <name type="scientific">feces metagenome</name>
    <dbReference type="NCBI Taxonomy" id="1861841"/>
    <lineage>
        <taxon>unclassified sequences</taxon>
        <taxon>metagenomes</taxon>
        <taxon>organismal metagenomes</taxon>
    </lineage>
</organism>
<sequence>MRKTAIHSPTRSGDEITLLLAEARNNERLRCAGAVSARLATLASFIASQRLDWSDAAELLRQEATHIDNQALELH</sequence>